<proteinExistence type="inferred from homology"/>
<reference evidence="6 7" key="1">
    <citation type="journal article" date="2021" name="Cell">
        <title>Tracing the genetic footprints of vertebrate landing in non-teleost ray-finned fishes.</title>
        <authorList>
            <person name="Bi X."/>
            <person name="Wang K."/>
            <person name="Yang L."/>
            <person name="Pan H."/>
            <person name="Jiang H."/>
            <person name="Wei Q."/>
            <person name="Fang M."/>
            <person name="Yu H."/>
            <person name="Zhu C."/>
            <person name="Cai Y."/>
            <person name="He Y."/>
            <person name="Gan X."/>
            <person name="Zeng H."/>
            <person name="Yu D."/>
            <person name="Zhu Y."/>
            <person name="Jiang H."/>
            <person name="Qiu Q."/>
            <person name="Yang H."/>
            <person name="Zhang Y.E."/>
            <person name="Wang W."/>
            <person name="Zhu M."/>
            <person name="He S."/>
            <person name="Zhang G."/>
        </authorList>
    </citation>
    <scope>NUCLEOTIDE SEQUENCE [LARGE SCALE GENOMIC DNA]</scope>
    <source>
        <strain evidence="6">Bchr_013</strain>
    </source>
</reference>
<feature type="non-terminal residue" evidence="6">
    <location>
        <position position="72"/>
    </location>
</feature>
<evidence type="ECO:0000256" key="2">
    <source>
        <dbReference type="ARBA" id="ARBA00007537"/>
    </source>
</evidence>
<dbReference type="InterPro" id="IPR016560">
    <property type="entry name" value="TCTA"/>
</dbReference>
<protein>
    <submittedName>
        <fullName evidence="6">TCTA protein</fullName>
    </submittedName>
</protein>
<dbReference type="EMBL" id="JAATIS010000094">
    <property type="protein sequence ID" value="KAG2470739.1"/>
    <property type="molecule type" value="Genomic_DNA"/>
</dbReference>
<evidence type="ECO:0000256" key="1">
    <source>
        <dbReference type="ARBA" id="ARBA00004370"/>
    </source>
</evidence>
<dbReference type="PIRSF" id="PIRSF009935">
    <property type="entry name" value="TCTA"/>
    <property type="match status" value="1"/>
</dbReference>
<keyword evidence="3" id="KW-0812">Transmembrane</keyword>
<gene>
    <name evidence="6" type="primary">Tcta</name>
    <name evidence="6" type="ORF">GTO96_0005364</name>
</gene>
<comment type="subcellular location">
    <subcellularLocation>
        <location evidence="1">Membrane</location>
    </subcellularLocation>
</comment>
<name>A0A8X7XPA2_POLSE</name>
<dbReference type="PANTHER" id="PTHR32267:SF2">
    <property type="entry name" value="T-CELL LEUKEMIA TRANSLOCATION-ALTERED GENE PROTEIN"/>
    <property type="match status" value="1"/>
</dbReference>
<keyword evidence="5" id="KW-0472">Membrane</keyword>
<comment type="caution">
    <text evidence="6">The sequence shown here is derived from an EMBL/GenBank/DDBJ whole genome shotgun (WGS) entry which is preliminary data.</text>
</comment>
<accession>A0A8X7XPA2</accession>
<dbReference type="AlphaFoldDB" id="A0A8X7XPA2"/>
<dbReference type="PANTHER" id="PTHR32267">
    <property type="entry name" value="T-CELL LEUKEMIA TRANSLOCATION-ALTERED GENE PROTEIN"/>
    <property type="match status" value="1"/>
</dbReference>
<evidence type="ECO:0000256" key="4">
    <source>
        <dbReference type="ARBA" id="ARBA00022989"/>
    </source>
</evidence>
<dbReference type="GO" id="GO:0016020">
    <property type="term" value="C:membrane"/>
    <property type="evidence" value="ECO:0007669"/>
    <property type="project" value="UniProtKB-SubCell"/>
</dbReference>
<evidence type="ECO:0000313" key="6">
    <source>
        <dbReference type="EMBL" id="KAG2470739.1"/>
    </source>
</evidence>
<keyword evidence="4" id="KW-1133">Transmembrane helix</keyword>
<comment type="similarity">
    <text evidence="2">Belongs to the TCTA family.</text>
</comment>
<feature type="non-terminal residue" evidence="6">
    <location>
        <position position="1"/>
    </location>
</feature>
<sequence>MEEPWGFVFISRLFDGLRSFCVDFMQDWKANDMRLAVFKILLSWLLLSLIAIHIAWKVYGTTVNDMYYRQGE</sequence>
<evidence type="ECO:0000256" key="3">
    <source>
        <dbReference type="ARBA" id="ARBA00022692"/>
    </source>
</evidence>
<dbReference type="Pfam" id="PF15128">
    <property type="entry name" value="T_cell_tran_alt"/>
    <property type="match status" value="1"/>
</dbReference>
<dbReference type="GO" id="GO:0072675">
    <property type="term" value="P:osteoclast fusion"/>
    <property type="evidence" value="ECO:0007669"/>
    <property type="project" value="TreeGrafter"/>
</dbReference>
<evidence type="ECO:0000313" key="7">
    <source>
        <dbReference type="Proteomes" id="UP000886611"/>
    </source>
</evidence>
<dbReference type="Proteomes" id="UP000886611">
    <property type="component" value="Unassembled WGS sequence"/>
</dbReference>
<evidence type="ECO:0000256" key="5">
    <source>
        <dbReference type="ARBA" id="ARBA00023136"/>
    </source>
</evidence>
<keyword evidence="7" id="KW-1185">Reference proteome</keyword>
<organism evidence="6 7">
    <name type="scientific">Polypterus senegalus</name>
    <name type="common">Senegal bichir</name>
    <dbReference type="NCBI Taxonomy" id="55291"/>
    <lineage>
        <taxon>Eukaryota</taxon>
        <taxon>Metazoa</taxon>
        <taxon>Chordata</taxon>
        <taxon>Craniata</taxon>
        <taxon>Vertebrata</taxon>
        <taxon>Euteleostomi</taxon>
        <taxon>Actinopterygii</taxon>
        <taxon>Polypteriformes</taxon>
        <taxon>Polypteridae</taxon>
        <taxon>Polypterus</taxon>
    </lineage>
</organism>